<feature type="transmembrane region" description="Helical" evidence="2">
    <location>
        <begin position="161"/>
        <end position="181"/>
    </location>
</feature>
<evidence type="ECO:0000313" key="4">
    <source>
        <dbReference type="Proteomes" id="UP000011761"/>
    </source>
</evidence>
<keyword evidence="2" id="KW-1133">Transmembrane helix</keyword>
<protein>
    <submittedName>
        <fullName evidence="3">Uncharacterized protein</fullName>
    </submittedName>
</protein>
<feature type="region of interest" description="Disordered" evidence="1">
    <location>
        <begin position="256"/>
        <end position="275"/>
    </location>
</feature>
<keyword evidence="2" id="KW-0812">Transmembrane</keyword>
<dbReference type="OrthoDB" id="3645743at2759"/>
<proteinExistence type="predicted"/>
<feature type="region of interest" description="Disordered" evidence="1">
    <location>
        <begin position="214"/>
        <end position="250"/>
    </location>
</feature>
<feature type="compositionally biased region" description="Low complexity" evidence="1">
    <location>
        <begin position="223"/>
        <end position="233"/>
    </location>
</feature>
<name>M2N828_BAUPA</name>
<accession>M2N828</accession>
<evidence type="ECO:0000256" key="2">
    <source>
        <dbReference type="SAM" id="Phobius"/>
    </source>
</evidence>
<sequence length="280" mass="31389">MNFGMAIREPWTGFLRIAMPITSSLVLLNNLTTFVLALITVASTHFVPQDEAGQAYLDNFQMRTRANLIFFYLTFPALALIEAASSNYALWTDRLNPLYVVVVSILAPCIWVAQVVLWSLCLFAGSPAALARYGYCPRIFETSRFHVYGVQYVGTRSMPVWAVPSLLVLYGCSATLAVIAWRREKQRRQSDVEAAMPTTERKWFVDTDSSRSSVERRLLGPRSSDATGSSRSSVENRTESPRVIAKSSMDAVQERLQLGQTNRPPASKDPSLPRLGHIWY</sequence>
<reference evidence="3 4" key="1">
    <citation type="journal article" date="2012" name="PLoS Pathog.">
        <title>Diverse lifestyles and strategies of plant pathogenesis encoded in the genomes of eighteen Dothideomycetes fungi.</title>
        <authorList>
            <person name="Ohm R.A."/>
            <person name="Feau N."/>
            <person name="Henrissat B."/>
            <person name="Schoch C.L."/>
            <person name="Horwitz B.A."/>
            <person name="Barry K.W."/>
            <person name="Condon B.J."/>
            <person name="Copeland A.C."/>
            <person name="Dhillon B."/>
            <person name="Glaser F."/>
            <person name="Hesse C.N."/>
            <person name="Kosti I."/>
            <person name="LaButti K."/>
            <person name="Lindquist E.A."/>
            <person name="Lucas S."/>
            <person name="Salamov A.A."/>
            <person name="Bradshaw R.E."/>
            <person name="Ciuffetti L."/>
            <person name="Hamelin R.C."/>
            <person name="Kema G.H.J."/>
            <person name="Lawrence C."/>
            <person name="Scott J.A."/>
            <person name="Spatafora J.W."/>
            <person name="Turgeon B.G."/>
            <person name="de Wit P.J.G.M."/>
            <person name="Zhong S."/>
            <person name="Goodwin S.B."/>
            <person name="Grigoriev I.V."/>
        </authorList>
    </citation>
    <scope>NUCLEOTIDE SEQUENCE [LARGE SCALE GENOMIC DNA]</scope>
    <source>
        <strain evidence="3 4">UAMH 10762</strain>
    </source>
</reference>
<dbReference type="Proteomes" id="UP000011761">
    <property type="component" value="Unassembled WGS sequence"/>
</dbReference>
<dbReference type="RefSeq" id="XP_007672779.1">
    <property type="nucleotide sequence ID" value="XM_007674589.1"/>
</dbReference>
<organism evidence="3 4">
    <name type="scientific">Baudoinia panamericana (strain UAMH 10762)</name>
    <name type="common">Angels' share fungus</name>
    <name type="synonym">Baudoinia compniacensis (strain UAMH 10762)</name>
    <dbReference type="NCBI Taxonomy" id="717646"/>
    <lineage>
        <taxon>Eukaryota</taxon>
        <taxon>Fungi</taxon>
        <taxon>Dikarya</taxon>
        <taxon>Ascomycota</taxon>
        <taxon>Pezizomycotina</taxon>
        <taxon>Dothideomycetes</taxon>
        <taxon>Dothideomycetidae</taxon>
        <taxon>Mycosphaerellales</taxon>
        <taxon>Teratosphaeriaceae</taxon>
        <taxon>Baudoinia</taxon>
    </lineage>
</organism>
<dbReference type="AlphaFoldDB" id="M2N828"/>
<feature type="transmembrane region" description="Helical" evidence="2">
    <location>
        <begin position="68"/>
        <end position="91"/>
    </location>
</feature>
<evidence type="ECO:0000313" key="3">
    <source>
        <dbReference type="EMBL" id="EMD00279.1"/>
    </source>
</evidence>
<feature type="transmembrane region" description="Helical" evidence="2">
    <location>
        <begin position="98"/>
        <end position="125"/>
    </location>
</feature>
<gene>
    <name evidence="3" type="ORF">BAUCODRAFT_154288</name>
</gene>
<dbReference type="EMBL" id="KB445551">
    <property type="protein sequence ID" value="EMD00279.1"/>
    <property type="molecule type" value="Genomic_DNA"/>
</dbReference>
<dbReference type="KEGG" id="bcom:BAUCODRAFT_154288"/>
<keyword evidence="2" id="KW-0472">Membrane</keyword>
<dbReference type="HOGENOM" id="CLU_993914_0_0_1"/>
<dbReference type="GeneID" id="19109281"/>
<evidence type="ECO:0000256" key="1">
    <source>
        <dbReference type="SAM" id="MobiDB-lite"/>
    </source>
</evidence>
<feature type="transmembrane region" description="Helical" evidence="2">
    <location>
        <begin position="25"/>
        <end position="48"/>
    </location>
</feature>
<dbReference type="eggNOG" id="ENOG502RMBA">
    <property type="taxonomic scope" value="Eukaryota"/>
</dbReference>
<keyword evidence="4" id="KW-1185">Reference proteome</keyword>